<gene>
    <name evidence="1" type="ORF">NCTC10179_00481</name>
</gene>
<evidence type="ECO:0000313" key="1">
    <source>
        <dbReference type="EMBL" id="VEU76305.1"/>
    </source>
</evidence>
<proteinExistence type="predicted"/>
<protein>
    <submittedName>
        <fullName evidence="1">Uncharacterized protein</fullName>
    </submittedName>
</protein>
<reference evidence="1 2" key="1">
    <citation type="submission" date="2019-01" db="EMBL/GenBank/DDBJ databases">
        <authorList>
            <consortium name="Pathogen Informatics"/>
        </authorList>
    </citation>
    <scope>NUCLEOTIDE SEQUENCE [LARGE SCALE GENOMIC DNA]</scope>
    <source>
        <strain evidence="1 2">NCTC10179</strain>
    </source>
</reference>
<dbReference type="Proteomes" id="UP000289497">
    <property type="component" value="Chromosome"/>
</dbReference>
<evidence type="ECO:0000313" key="2">
    <source>
        <dbReference type="Proteomes" id="UP000289497"/>
    </source>
</evidence>
<dbReference type="RefSeq" id="WP_051616980.1">
    <property type="nucleotide sequence ID" value="NZ_LR215039.1"/>
</dbReference>
<dbReference type="KEGG" id="mcou:NCTC10179_00481"/>
<name>A0A449B6X5_9BACT</name>
<organism evidence="1 2">
    <name type="scientific">Mycoplasmopsis columboralis</name>
    <dbReference type="NCBI Taxonomy" id="171282"/>
    <lineage>
        <taxon>Bacteria</taxon>
        <taxon>Bacillati</taxon>
        <taxon>Mycoplasmatota</taxon>
        <taxon>Mycoplasmoidales</taxon>
        <taxon>Metamycoplasmataceae</taxon>
        <taxon>Mycoplasmopsis</taxon>
    </lineage>
</organism>
<sequence length="584" mass="68341">MKKSKKFLTLAGVVLAAVAITSAISTPLILSKFKNGWSYSIKSLNPLNKIYEEKKEYQQKQLTDYTNVLDFQDQADINIYFSSNGVQTYYNLLRMAMLSKKEVHFAIWNKSYSFQRKTNKNYLENFLKHLRTVDSINEEQIREKSSVLEYSNELYWDILERVQKIIIDNPDKKINLWINADHLKNNPGLPLLSSYSNVLINGLEDSKILPNYIFDNFENQSVDKESYFNEQNNAFENNLTEINRDTQYLIPTFYAGFNIFFSDPSAVSKYTSHGFKNIYNFFDPKNSNLTHKEIKDYIFSARDINKKRYMTHWSSITGLNWQEQRDIVNSFAKQNGKKSLLVVGSDFESDLNYITYLADTYADQYNIFYKGHPGSNYNSEWVLENFITKPTQLKYTNPFDNDQHIYIPKKDHIVYPLESQIPSEELTTDNVFVENPLRFDKFIATDYTSTALLGILNGFNNLEDILEIQETPKEKSEIWKLNTPQWEAKISQWLSQRVVGTYLKTQLKEDSKNKELDQLTVDDFDFNLPDNSKPFLKDLSNIVIVSKSLSNTNKHVIEFRAKVKVNSFVLLDKEYEIVFEYVQN</sequence>
<keyword evidence="2" id="KW-1185">Reference proteome</keyword>
<dbReference type="AlphaFoldDB" id="A0A449B6X5"/>
<dbReference type="EMBL" id="LR215039">
    <property type="protein sequence ID" value="VEU76305.1"/>
    <property type="molecule type" value="Genomic_DNA"/>
</dbReference>
<accession>A0A449B6X5</accession>